<name>Q5AQT1_EMENI</name>
<gene>
    <name evidence="2" type="ORF">ANIA_09349</name>
</gene>
<dbReference type="VEuPathDB" id="FungiDB:AN9349"/>
<dbReference type="InParanoid" id="Q5AQT1"/>
<protein>
    <submittedName>
        <fullName evidence="2">Uncharacterized protein</fullName>
    </submittedName>
</protein>
<accession>C8VR54</accession>
<dbReference type="EMBL" id="BN001308">
    <property type="protein sequence ID" value="CBF87453.1"/>
    <property type="molecule type" value="Genomic_DNA"/>
</dbReference>
<dbReference type="RefSeq" id="XP_682618.1">
    <property type="nucleotide sequence ID" value="XM_677526.1"/>
</dbReference>
<dbReference type="AlphaFoldDB" id="Q5AQT1"/>
<dbReference type="HOGENOM" id="CLU_1695444_0_0_1"/>
<sequence>MDEWKVDPGPNPTAAAYRLLNERQGNRKGRDWGSRCMKIWQYFDNPAFRIQLFIETLNEGIQREFARAPQAPLISGRCYRTSCSLRKRPISREEPTKPQRGGHQSDVGGPTPATGHQPTYKRKRESSPGLGPSFIFSVFCLKDGTYHGGYYNDKK</sequence>
<organism evidence="2 3">
    <name type="scientific">Emericella nidulans (strain FGSC A4 / ATCC 38163 / CBS 112.46 / NRRL 194 / M139)</name>
    <name type="common">Aspergillus nidulans</name>
    <dbReference type="NCBI Taxonomy" id="227321"/>
    <lineage>
        <taxon>Eukaryota</taxon>
        <taxon>Fungi</taxon>
        <taxon>Dikarya</taxon>
        <taxon>Ascomycota</taxon>
        <taxon>Pezizomycotina</taxon>
        <taxon>Eurotiomycetes</taxon>
        <taxon>Eurotiomycetidae</taxon>
        <taxon>Eurotiales</taxon>
        <taxon>Aspergillaceae</taxon>
        <taxon>Aspergillus</taxon>
        <taxon>Aspergillus subgen. Nidulantes</taxon>
    </lineage>
</organism>
<accession>Q5AQT1</accession>
<feature type="region of interest" description="Disordered" evidence="1">
    <location>
        <begin position="85"/>
        <end position="131"/>
    </location>
</feature>
<dbReference type="KEGG" id="ani:ANIA_09349"/>
<keyword evidence="3" id="KW-1185">Reference proteome</keyword>
<evidence type="ECO:0000313" key="3">
    <source>
        <dbReference type="Proteomes" id="UP000000560"/>
    </source>
</evidence>
<reference evidence="3" key="1">
    <citation type="journal article" date="2005" name="Nature">
        <title>Sequencing of Aspergillus nidulans and comparative analysis with A. fumigatus and A. oryzae.</title>
        <authorList>
            <person name="Galagan J.E."/>
            <person name="Calvo S.E."/>
            <person name="Cuomo C."/>
            <person name="Ma L.J."/>
            <person name="Wortman J.R."/>
            <person name="Batzoglou S."/>
            <person name="Lee S.I."/>
            <person name="Basturkmen M."/>
            <person name="Spevak C.C."/>
            <person name="Clutterbuck J."/>
            <person name="Kapitonov V."/>
            <person name="Jurka J."/>
            <person name="Scazzocchio C."/>
            <person name="Farman M."/>
            <person name="Butler J."/>
            <person name="Purcell S."/>
            <person name="Harris S."/>
            <person name="Braus G.H."/>
            <person name="Draht O."/>
            <person name="Busch S."/>
            <person name="D'Enfert C."/>
            <person name="Bouchier C."/>
            <person name="Goldman G.H."/>
            <person name="Bell-Pedersen D."/>
            <person name="Griffiths-Jones S."/>
            <person name="Doonan J.H."/>
            <person name="Yu J."/>
            <person name="Vienken K."/>
            <person name="Pain A."/>
            <person name="Freitag M."/>
            <person name="Selker E.U."/>
            <person name="Archer D.B."/>
            <person name="Penalva M.A."/>
            <person name="Oakley B.R."/>
            <person name="Momany M."/>
            <person name="Tanaka T."/>
            <person name="Kumagai T."/>
            <person name="Asai K."/>
            <person name="Machida M."/>
            <person name="Nierman W.C."/>
            <person name="Denning D.W."/>
            <person name="Caddick M."/>
            <person name="Hynes M."/>
            <person name="Paoletti M."/>
            <person name="Fischer R."/>
            <person name="Miller B."/>
            <person name="Dyer P."/>
            <person name="Sachs M.S."/>
            <person name="Osmani S.A."/>
            <person name="Birren B.W."/>
        </authorList>
    </citation>
    <scope>NUCLEOTIDE SEQUENCE [LARGE SCALE GENOMIC DNA]</scope>
    <source>
        <strain evidence="3">FGSC A4 / ATCC 38163 / CBS 112.46 / NRRL 194 / M139</strain>
    </source>
</reference>
<proteinExistence type="predicted"/>
<evidence type="ECO:0000256" key="1">
    <source>
        <dbReference type="SAM" id="MobiDB-lite"/>
    </source>
</evidence>
<dbReference type="GeneID" id="2867927"/>
<dbReference type="OMA" id="CARSLEF"/>
<reference evidence="3" key="2">
    <citation type="journal article" date="2009" name="Fungal Genet. Biol.">
        <title>The 2008 update of the Aspergillus nidulans genome annotation: a community effort.</title>
        <authorList>
            <person name="Wortman J.R."/>
            <person name="Gilsenan J.M."/>
            <person name="Joardar V."/>
            <person name="Deegan J."/>
            <person name="Clutterbuck J."/>
            <person name="Andersen M.R."/>
            <person name="Archer D."/>
            <person name="Bencina M."/>
            <person name="Braus G."/>
            <person name="Coutinho P."/>
            <person name="von Dohren H."/>
            <person name="Doonan J."/>
            <person name="Driessen A.J."/>
            <person name="Durek P."/>
            <person name="Espeso E."/>
            <person name="Fekete E."/>
            <person name="Flipphi M."/>
            <person name="Estrada C.G."/>
            <person name="Geysens S."/>
            <person name="Goldman G."/>
            <person name="de Groot P.W."/>
            <person name="Hansen K."/>
            <person name="Harris S.D."/>
            <person name="Heinekamp T."/>
            <person name="Helmstaedt K."/>
            <person name="Henrissat B."/>
            <person name="Hofmann G."/>
            <person name="Homan T."/>
            <person name="Horio T."/>
            <person name="Horiuchi H."/>
            <person name="James S."/>
            <person name="Jones M."/>
            <person name="Karaffa L."/>
            <person name="Karanyi Z."/>
            <person name="Kato M."/>
            <person name="Keller N."/>
            <person name="Kelly D.E."/>
            <person name="Kiel J.A."/>
            <person name="Kim J.M."/>
            <person name="van der Klei I.J."/>
            <person name="Klis F.M."/>
            <person name="Kovalchuk A."/>
            <person name="Krasevec N."/>
            <person name="Kubicek C.P."/>
            <person name="Liu B."/>
            <person name="Maccabe A."/>
            <person name="Meyer V."/>
            <person name="Mirabito P."/>
            <person name="Miskei M."/>
            <person name="Mos M."/>
            <person name="Mullins J."/>
            <person name="Nelson D.R."/>
            <person name="Nielsen J."/>
            <person name="Oakley B.R."/>
            <person name="Osmani S.A."/>
            <person name="Pakula T."/>
            <person name="Paszewski A."/>
            <person name="Paulsen I."/>
            <person name="Pilsyk S."/>
            <person name="Pocsi I."/>
            <person name="Punt P.J."/>
            <person name="Ram A.F."/>
            <person name="Ren Q."/>
            <person name="Robellet X."/>
            <person name="Robson G."/>
            <person name="Seiboth B."/>
            <person name="van Solingen P."/>
            <person name="Specht T."/>
            <person name="Sun J."/>
            <person name="Taheri-Talesh N."/>
            <person name="Takeshita N."/>
            <person name="Ussery D."/>
            <person name="vanKuyk P.A."/>
            <person name="Visser H."/>
            <person name="van de Vondervoort P.J."/>
            <person name="de Vries R.P."/>
            <person name="Walton J."/>
            <person name="Xiang X."/>
            <person name="Xiong Y."/>
            <person name="Zeng A.P."/>
            <person name="Brandt B.W."/>
            <person name="Cornell M.J."/>
            <person name="van den Hondel C.A."/>
            <person name="Visser J."/>
            <person name="Oliver S.G."/>
            <person name="Turner G."/>
        </authorList>
    </citation>
    <scope>GENOME REANNOTATION</scope>
    <source>
        <strain evidence="3">FGSC A4 / ATCC 38163 / CBS 112.46 / NRRL 194 / M139</strain>
    </source>
</reference>
<evidence type="ECO:0000313" key="2">
    <source>
        <dbReference type="EMBL" id="CBF87453.1"/>
    </source>
</evidence>
<dbReference type="Proteomes" id="UP000000560">
    <property type="component" value="Chromosome VIII"/>
</dbReference>